<dbReference type="InterPro" id="IPR013780">
    <property type="entry name" value="Glyco_hydro_b"/>
</dbReference>
<dbReference type="SUPFAM" id="SSF51445">
    <property type="entry name" value="(Trans)glycosidases"/>
    <property type="match status" value="1"/>
</dbReference>
<dbReference type="InterPro" id="IPR017853">
    <property type="entry name" value="GH"/>
</dbReference>
<dbReference type="PANTHER" id="PTHR35803">
    <property type="entry name" value="GLUCAN 1,4-ALPHA-GLUCOSIDASE SUSB-RELATED"/>
    <property type="match status" value="1"/>
</dbReference>
<reference evidence="6 7" key="1">
    <citation type="submission" date="2020-08" db="EMBL/GenBank/DDBJ databases">
        <title>Sequencing the genomes of 1000 actinobacteria strains.</title>
        <authorList>
            <person name="Klenk H.-P."/>
        </authorList>
    </citation>
    <scope>NUCLEOTIDE SEQUENCE [LARGE SCALE GENOMIC DNA]</scope>
    <source>
        <strain evidence="6 7">DSM 43023</strain>
    </source>
</reference>
<evidence type="ECO:0000313" key="7">
    <source>
        <dbReference type="Proteomes" id="UP000534286"/>
    </source>
</evidence>
<dbReference type="InterPro" id="IPR029486">
    <property type="entry name" value="GH97_N"/>
</dbReference>
<name>A0A7W7RXK4_9ACTN</name>
<protein>
    <recommendedName>
        <fullName evidence="8">Alpha-glucosidase</fullName>
    </recommendedName>
</protein>
<sequence length="619" mass="67988">MRWTVKSPEGSVELDVSLDERGRLFYDVRRHGVVLLERSRLGIERQDASFHNGLALVAEPAAEVRDESYTAVHGKRSALRERSTAATLSVRGRNGAPLDLDFRVFDDAVAFRYRFPQGSGATTVTRELTTFAFAAEGRAWSQPTSPSDGGGPAHENLYTNGVPIGTPTEARSYDLPSTFEVNGQWLLVSEAGLDATFHGTRLGPTPVGREYGMLGPDPDEGLGHGDALATSALPWTLPWRFVAIADTAAELVESTVVWHLAEPAKIKDTSWIRPGRVSWSWWSENASPRDLGALRRFVDLAGEMGWEYSLVDANWTVHAEEEIRDLVRYAAERDVRLFLWYNSAGRNNPSTEGPRDLMHLPEVRRAELTKIAGWGIAGIKVDFFHSDKQDGIAHYLGILRDAAEAGLMVNFHGSTIPRGWERTWPHLMTLEAVRGAEWYLFGPSFAEEAVWHNTVLPFTRNVIGPMDYTPVTFGDALRPRLTTAAHELALAVVYESGLLHFADSPESYRGQVAEVREVLRAVPAAWEETVGLAGEPGDHIVLARRTGGTWWLAGINGPAARPPVELGIGRLGPLRGTWRLVADGADRDAVAVSDVEAGEVFRVPAMPVGGGFNARLLPE</sequence>
<evidence type="ECO:0000259" key="4">
    <source>
        <dbReference type="Pfam" id="PF14508"/>
    </source>
</evidence>
<feature type="domain" description="Glycosyl-hydrolase 97 C-terminal oligomerisation" evidence="5">
    <location>
        <begin position="526"/>
        <end position="600"/>
    </location>
</feature>
<dbReference type="Pfam" id="PF14508">
    <property type="entry name" value="GH97_N"/>
    <property type="match status" value="1"/>
</dbReference>
<proteinExistence type="predicted"/>
<evidence type="ECO:0000259" key="3">
    <source>
        <dbReference type="Pfam" id="PF10566"/>
    </source>
</evidence>
<dbReference type="Proteomes" id="UP000534286">
    <property type="component" value="Unassembled WGS sequence"/>
</dbReference>
<feature type="domain" description="Glycosyl-hydrolase 97 catalytic" evidence="3">
    <location>
        <begin position="289"/>
        <end position="433"/>
    </location>
</feature>
<comment type="caution">
    <text evidence="6">The sequence shown here is derived from an EMBL/GenBank/DDBJ whole genome shotgun (WGS) entry which is preliminary data.</text>
</comment>
<keyword evidence="7" id="KW-1185">Reference proteome</keyword>
<dbReference type="Gene3D" id="3.20.20.70">
    <property type="entry name" value="Aldolase class I"/>
    <property type="match status" value="1"/>
</dbReference>
<dbReference type="InterPro" id="IPR029483">
    <property type="entry name" value="GH97_C"/>
</dbReference>
<dbReference type="Gene3D" id="2.60.40.1180">
    <property type="entry name" value="Golgi alpha-mannosidase II"/>
    <property type="match status" value="1"/>
</dbReference>
<dbReference type="Pfam" id="PF14509">
    <property type="entry name" value="GH97_C"/>
    <property type="match status" value="1"/>
</dbReference>
<dbReference type="InterPro" id="IPR052720">
    <property type="entry name" value="Glycosyl_hydrolase_97"/>
</dbReference>
<evidence type="ECO:0000256" key="1">
    <source>
        <dbReference type="ARBA" id="ARBA00022801"/>
    </source>
</evidence>
<dbReference type="InterPro" id="IPR014718">
    <property type="entry name" value="GH-type_carb-bd"/>
</dbReference>
<dbReference type="InterPro" id="IPR019563">
    <property type="entry name" value="GH97_catalytic"/>
</dbReference>
<dbReference type="RefSeq" id="WP_184755968.1">
    <property type="nucleotide sequence ID" value="NZ_BAABEK010000080.1"/>
</dbReference>
<dbReference type="GO" id="GO:0030246">
    <property type="term" value="F:carbohydrate binding"/>
    <property type="evidence" value="ECO:0007669"/>
    <property type="project" value="InterPro"/>
</dbReference>
<evidence type="ECO:0008006" key="8">
    <source>
        <dbReference type="Google" id="ProtNLM"/>
    </source>
</evidence>
<evidence type="ECO:0000259" key="5">
    <source>
        <dbReference type="Pfam" id="PF14509"/>
    </source>
</evidence>
<keyword evidence="1" id="KW-0378">Hydrolase</keyword>
<dbReference type="Gene3D" id="2.70.98.10">
    <property type="match status" value="1"/>
</dbReference>
<dbReference type="EMBL" id="JACHJU010000001">
    <property type="protein sequence ID" value="MBB4940116.1"/>
    <property type="molecule type" value="Genomic_DNA"/>
</dbReference>
<accession>A0A7W7RXK4</accession>
<dbReference type="PANTHER" id="PTHR35803:SF2">
    <property type="entry name" value="RETAINING ALPHA-GALACTOSIDASE"/>
    <property type="match status" value="1"/>
</dbReference>
<evidence type="ECO:0000313" key="6">
    <source>
        <dbReference type="EMBL" id="MBB4940116.1"/>
    </source>
</evidence>
<dbReference type="InterPro" id="IPR013785">
    <property type="entry name" value="Aldolase_TIM"/>
</dbReference>
<keyword evidence="2" id="KW-0326">Glycosidase</keyword>
<dbReference type="GO" id="GO:0016798">
    <property type="term" value="F:hydrolase activity, acting on glycosyl bonds"/>
    <property type="evidence" value="ECO:0007669"/>
    <property type="project" value="UniProtKB-KW"/>
</dbReference>
<dbReference type="AlphaFoldDB" id="A0A7W7RXK4"/>
<evidence type="ECO:0000256" key="2">
    <source>
        <dbReference type="ARBA" id="ARBA00023295"/>
    </source>
</evidence>
<dbReference type="Pfam" id="PF10566">
    <property type="entry name" value="Glyco_hydro_97"/>
    <property type="match status" value="1"/>
</dbReference>
<feature type="domain" description="Glycosyl-hydrolase 97 N-terminal" evidence="4">
    <location>
        <begin position="5"/>
        <end position="263"/>
    </location>
</feature>
<organism evidence="6 7">
    <name type="scientific">Streptosporangium album</name>
    <dbReference type="NCBI Taxonomy" id="47479"/>
    <lineage>
        <taxon>Bacteria</taxon>
        <taxon>Bacillati</taxon>
        <taxon>Actinomycetota</taxon>
        <taxon>Actinomycetes</taxon>
        <taxon>Streptosporangiales</taxon>
        <taxon>Streptosporangiaceae</taxon>
        <taxon>Streptosporangium</taxon>
    </lineage>
</organism>
<gene>
    <name evidence="6" type="ORF">FHR32_004421</name>
</gene>